<dbReference type="Proteomes" id="UP000293823">
    <property type="component" value="Unassembled WGS sequence"/>
</dbReference>
<dbReference type="EMBL" id="PEJP01000029">
    <property type="protein sequence ID" value="RYO59723.1"/>
    <property type="molecule type" value="Genomic_DNA"/>
</dbReference>
<sequence>MKLSWIILIAGLIALGATECLQNLTNDKAVIDGDAKALGYQKLAIRGDTDSDPDDDSDDDDDDDDDSDDEDEDDDNDDGYTNPATDKVWFDSQRRGAKLMFASTQNPPEAIRFLNPLTSQWDGDMKHELATWGYKEDVSDPDGECEIGALQPMLDELKLSKVNNLHGGPNHCFSVFHADSDIVEKDPQGRMPPRKKQYYTANGRRYRVTTAYATIIINPQAGLIYFLRRGSAVKEARDLWRIRKGDPVPPDELPALRASSDLAWGFWNRVRRDKLAEIHGFVSMLITNGETRRIIDRILREQELDRVPLWPGIDVKINTPQYMALLGSPNGRAVGYFLAQHKAQIGGNRCVKTIRIFRGDAMTEMPNLLFVVEWAPSPPANAPMDPVGEWLPYPDDGIGALTDFQVGSVVKRSDDGRNMVRSHNVWVKL</sequence>
<evidence type="ECO:0000313" key="4">
    <source>
        <dbReference type="Proteomes" id="UP000293823"/>
    </source>
</evidence>
<name>A0A4Q4RRG5_9PLEO</name>
<keyword evidence="2" id="KW-0732">Signal</keyword>
<feature type="signal peptide" evidence="2">
    <location>
        <begin position="1"/>
        <end position="20"/>
    </location>
</feature>
<reference evidence="4" key="1">
    <citation type="journal article" date="2019" name="bioRxiv">
        <title>Genomics, evolutionary history and diagnostics of the Alternaria alternata species group including apple and Asian pear pathotypes.</title>
        <authorList>
            <person name="Armitage A.D."/>
            <person name="Cockerton H.M."/>
            <person name="Sreenivasaprasad S."/>
            <person name="Woodhall J.W."/>
            <person name="Lane C.R."/>
            <person name="Harrison R.J."/>
            <person name="Clarkson J.P."/>
        </authorList>
    </citation>
    <scope>NUCLEOTIDE SEQUENCE [LARGE SCALE GENOMIC DNA]</scope>
    <source>
        <strain evidence="4">RGR 97.0016</strain>
    </source>
</reference>
<evidence type="ECO:0000313" key="3">
    <source>
        <dbReference type="EMBL" id="RYO59723.1"/>
    </source>
</evidence>
<proteinExistence type="predicted"/>
<feature type="chain" id="PRO_5020313848" evidence="2">
    <location>
        <begin position="21"/>
        <end position="429"/>
    </location>
</feature>
<evidence type="ECO:0000256" key="2">
    <source>
        <dbReference type="SAM" id="SignalP"/>
    </source>
</evidence>
<feature type="region of interest" description="Disordered" evidence="1">
    <location>
        <begin position="44"/>
        <end position="86"/>
    </location>
</feature>
<dbReference type="AlphaFoldDB" id="A0A4Q4RRG5"/>
<gene>
    <name evidence="3" type="ORF">AA0113_g7518</name>
</gene>
<accession>A0A4Q4RRG5</accession>
<keyword evidence="4" id="KW-1185">Reference proteome</keyword>
<protein>
    <submittedName>
        <fullName evidence="3">Uncharacterized protein</fullName>
    </submittedName>
</protein>
<feature type="compositionally biased region" description="Acidic residues" evidence="1">
    <location>
        <begin position="50"/>
        <end position="78"/>
    </location>
</feature>
<organism evidence="3 4">
    <name type="scientific">Alternaria arborescens</name>
    <dbReference type="NCBI Taxonomy" id="156630"/>
    <lineage>
        <taxon>Eukaryota</taxon>
        <taxon>Fungi</taxon>
        <taxon>Dikarya</taxon>
        <taxon>Ascomycota</taxon>
        <taxon>Pezizomycotina</taxon>
        <taxon>Dothideomycetes</taxon>
        <taxon>Pleosporomycetidae</taxon>
        <taxon>Pleosporales</taxon>
        <taxon>Pleosporineae</taxon>
        <taxon>Pleosporaceae</taxon>
        <taxon>Alternaria</taxon>
        <taxon>Alternaria sect. Alternaria</taxon>
    </lineage>
</organism>
<comment type="caution">
    <text evidence="3">The sequence shown here is derived from an EMBL/GenBank/DDBJ whole genome shotgun (WGS) entry which is preliminary data.</text>
</comment>
<evidence type="ECO:0000256" key="1">
    <source>
        <dbReference type="SAM" id="MobiDB-lite"/>
    </source>
</evidence>
<dbReference type="OrthoDB" id="5337308at2759"/>